<keyword evidence="2" id="KW-1185">Reference proteome</keyword>
<sequence length="97" mass="10919">MPQLRISPEGIAEHFWLVPDNKPAFVIEPDDLDLSDDLLDRIEAWGDAFDAVFDPANPTATRFASPEAEIVWRAEGHAIAAAIREELGDEWDVETRF</sequence>
<organism evidence="1 2">
    <name type="scientific">Kaistia defluvii</name>
    <dbReference type="NCBI Taxonomy" id="410841"/>
    <lineage>
        <taxon>Bacteria</taxon>
        <taxon>Pseudomonadati</taxon>
        <taxon>Pseudomonadota</taxon>
        <taxon>Alphaproteobacteria</taxon>
        <taxon>Hyphomicrobiales</taxon>
        <taxon>Kaistiaceae</taxon>
        <taxon>Kaistia</taxon>
    </lineage>
</organism>
<evidence type="ECO:0000313" key="1">
    <source>
        <dbReference type="EMBL" id="MET4634651.1"/>
    </source>
</evidence>
<accession>A0ABV2R0R8</accession>
<gene>
    <name evidence="1" type="ORF">ABIE08_002564</name>
</gene>
<dbReference type="RefSeq" id="WP_354551470.1">
    <property type="nucleotide sequence ID" value="NZ_JBEPSM010000001.1"/>
</dbReference>
<evidence type="ECO:0000313" key="2">
    <source>
        <dbReference type="Proteomes" id="UP001549321"/>
    </source>
</evidence>
<dbReference type="EMBL" id="JBEPSM010000001">
    <property type="protein sequence ID" value="MET4634651.1"/>
    <property type="molecule type" value="Genomic_DNA"/>
</dbReference>
<comment type="caution">
    <text evidence="1">The sequence shown here is derived from an EMBL/GenBank/DDBJ whole genome shotgun (WGS) entry which is preliminary data.</text>
</comment>
<proteinExistence type="predicted"/>
<protein>
    <submittedName>
        <fullName evidence="1">Uncharacterized protein</fullName>
    </submittedName>
</protein>
<name>A0ABV2R0R8_9HYPH</name>
<dbReference type="Proteomes" id="UP001549321">
    <property type="component" value="Unassembled WGS sequence"/>
</dbReference>
<reference evidence="1 2" key="1">
    <citation type="submission" date="2024-06" db="EMBL/GenBank/DDBJ databases">
        <title>Sorghum-associated microbial communities from plants grown in Nebraska, USA.</title>
        <authorList>
            <person name="Schachtman D."/>
        </authorList>
    </citation>
    <scope>NUCLEOTIDE SEQUENCE [LARGE SCALE GENOMIC DNA]</scope>
    <source>
        <strain evidence="1 2">3207</strain>
    </source>
</reference>